<comment type="caution">
    <text evidence="1">The sequence shown here is derived from an EMBL/GenBank/DDBJ whole genome shotgun (WGS) entry which is preliminary data.</text>
</comment>
<sequence length="173" mass="19633">MSSPVTKVVIQPSYGKPETRRHWADTLDTPVPFHEPSYWDTLDPGERARLEDLHPAGKAHFWGATDKHDRRMDLLEPRDVVLLTGQRHVRAVGRVGCVLRNPALARALWRPDPRDCLWSNVFSLLEFRRTWIPYEEIWALPGFTTGDNFMGLRLLDATKSTVVLAGLGIEPAA</sequence>
<name>A0A2S6GTK6_9PSEU</name>
<keyword evidence="2" id="KW-1185">Reference proteome</keyword>
<accession>A0A2S6GTK6</accession>
<reference evidence="1 2" key="1">
    <citation type="submission" date="2018-02" db="EMBL/GenBank/DDBJ databases">
        <title>Genomic Encyclopedia of Archaeal and Bacterial Type Strains, Phase II (KMG-II): from individual species to whole genera.</title>
        <authorList>
            <person name="Goeker M."/>
        </authorList>
    </citation>
    <scope>NUCLEOTIDE SEQUENCE [LARGE SCALE GENOMIC DNA]</scope>
    <source>
        <strain evidence="1 2">YU 961-1</strain>
    </source>
</reference>
<dbReference type="EMBL" id="PTIX01000005">
    <property type="protein sequence ID" value="PPK68588.1"/>
    <property type="molecule type" value="Genomic_DNA"/>
</dbReference>
<gene>
    <name evidence="1" type="ORF">CLV40_105317</name>
</gene>
<organism evidence="1 2">
    <name type="scientific">Actinokineospora auranticolor</name>
    <dbReference type="NCBI Taxonomy" id="155976"/>
    <lineage>
        <taxon>Bacteria</taxon>
        <taxon>Bacillati</taxon>
        <taxon>Actinomycetota</taxon>
        <taxon>Actinomycetes</taxon>
        <taxon>Pseudonocardiales</taxon>
        <taxon>Pseudonocardiaceae</taxon>
        <taxon>Actinokineospora</taxon>
    </lineage>
</organism>
<dbReference type="AlphaFoldDB" id="A0A2S6GTK6"/>
<proteinExistence type="predicted"/>
<protein>
    <submittedName>
        <fullName evidence="1">Uncharacterized protein</fullName>
    </submittedName>
</protein>
<evidence type="ECO:0000313" key="2">
    <source>
        <dbReference type="Proteomes" id="UP000239203"/>
    </source>
</evidence>
<evidence type="ECO:0000313" key="1">
    <source>
        <dbReference type="EMBL" id="PPK68588.1"/>
    </source>
</evidence>
<dbReference type="Proteomes" id="UP000239203">
    <property type="component" value="Unassembled WGS sequence"/>
</dbReference>